<accession>A0ABP5QBC2</accession>
<dbReference type="EMBL" id="BAAAQY010000004">
    <property type="protein sequence ID" value="GAA2230980.1"/>
    <property type="molecule type" value="Genomic_DNA"/>
</dbReference>
<name>A0ABP5QBC2_9MICO</name>
<comment type="caution">
    <text evidence="2">The sequence shown here is derived from an EMBL/GenBank/DDBJ whole genome shotgun (WGS) entry which is preliminary data.</text>
</comment>
<dbReference type="PROSITE" id="PS50883">
    <property type="entry name" value="EAL"/>
    <property type="match status" value="1"/>
</dbReference>
<dbReference type="PANTHER" id="PTHR33121">
    <property type="entry name" value="CYCLIC DI-GMP PHOSPHODIESTERASE PDEF"/>
    <property type="match status" value="1"/>
</dbReference>
<dbReference type="Proteomes" id="UP001500929">
    <property type="component" value="Unassembled WGS sequence"/>
</dbReference>
<dbReference type="Gene3D" id="3.20.20.450">
    <property type="entry name" value="EAL domain"/>
    <property type="match status" value="1"/>
</dbReference>
<evidence type="ECO:0000313" key="3">
    <source>
        <dbReference type="Proteomes" id="UP001500929"/>
    </source>
</evidence>
<protein>
    <recommendedName>
        <fullName evidence="1">EAL domain-containing protein</fullName>
    </recommendedName>
</protein>
<gene>
    <name evidence="2" type="ORF">GCM10009851_14730</name>
</gene>
<feature type="domain" description="EAL" evidence="1">
    <location>
        <begin position="1"/>
        <end position="216"/>
    </location>
</feature>
<keyword evidence="3" id="KW-1185">Reference proteome</keyword>
<dbReference type="Pfam" id="PF00563">
    <property type="entry name" value="EAL"/>
    <property type="match status" value="1"/>
</dbReference>
<organism evidence="2 3">
    <name type="scientific">Herbiconiux moechotypicola</name>
    <dbReference type="NCBI Taxonomy" id="637393"/>
    <lineage>
        <taxon>Bacteria</taxon>
        <taxon>Bacillati</taxon>
        <taxon>Actinomycetota</taxon>
        <taxon>Actinomycetes</taxon>
        <taxon>Micrococcales</taxon>
        <taxon>Microbacteriaceae</taxon>
        <taxon>Herbiconiux</taxon>
    </lineage>
</organism>
<reference evidence="3" key="1">
    <citation type="journal article" date="2019" name="Int. J. Syst. Evol. Microbiol.">
        <title>The Global Catalogue of Microorganisms (GCM) 10K type strain sequencing project: providing services to taxonomists for standard genome sequencing and annotation.</title>
        <authorList>
            <consortium name="The Broad Institute Genomics Platform"/>
            <consortium name="The Broad Institute Genome Sequencing Center for Infectious Disease"/>
            <person name="Wu L."/>
            <person name="Ma J."/>
        </authorList>
    </citation>
    <scope>NUCLEOTIDE SEQUENCE [LARGE SCALE GENOMIC DNA]</scope>
    <source>
        <strain evidence="3">JCM 16117</strain>
    </source>
</reference>
<dbReference type="SUPFAM" id="SSF141868">
    <property type="entry name" value="EAL domain-like"/>
    <property type="match status" value="1"/>
</dbReference>
<dbReference type="CDD" id="cd01948">
    <property type="entry name" value="EAL"/>
    <property type="match status" value="1"/>
</dbReference>
<dbReference type="InterPro" id="IPR035919">
    <property type="entry name" value="EAL_sf"/>
</dbReference>
<proteinExistence type="predicted"/>
<dbReference type="InterPro" id="IPR050706">
    <property type="entry name" value="Cyclic-di-GMP_PDE-like"/>
</dbReference>
<sequence length="340" mass="36068">MVAGYEALARFRDGDLERLPTSEVFGRARELGRAAALEAACLRAGLGDRDGLPSNCFLTVNVSPGLLPEPEIRAVWDDHPDLRGVIVELTERSRIDSYTGLEPQLDRLRGTGALIAVDDAGAGYAGLTRMLALRPALIKLDRELVSGIDRDEAKRALAEMIGGFAARIDSWLLAEGVETEAEYATIASLGIPLAQGYGIARPGPAWPELARALPVMPAPAGASSLARHVGEGVPAARSVAEAAQVLGAHPETRTVVLVDEFDRPTSVVDSESAALGVVSTGLRMNLDTPVREALLRAVTRDSAERYDPVMLTDSAGRYAGIARMERLITAALGGWQTTGL</sequence>
<evidence type="ECO:0000313" key="2">
    <source>
        <dbReference type="EMBL" id="GAA2230980.1"/>
    </source>
</evidence>
<dbReference type="InterPro" id="IPR001633">
    <property type="entry name" value="EAL_dom"/>
</dbReference>
<dbReference type="PANTHER" id="PTHR33121:SF76">
    <property type="entry name" value="SIGNALING PROTEIN"/>
    <property type="match status" value="1"/>
</dbReference>
<dbReference type="SMART" id="SM00052">
    <property type="entry name" value="EAL"/>
    <property type="match status" value="1"/>
</dbReference>
<evidence type="ECO:0000259" key="1">
    <source>
        <dbReference type="PROSITE" id="PS50883"/>
    </source>
</evidence>